<dbReference type="AlphaFoldDB" id="F0WXC4"/>
<dbReference type="GO" id="GO:0003676">
    <property type="term" value="F:nucleic acid binding"/>
    <property type="evidence" value="ECO:0007669"/>
    <property type="project" value="InterPro"/>
</dbReference>
<evidence type="ECO:0000259" key="1">
    <source>
        <dbReference type="Pfam" id="PF03184"/>
    </source>
</evidence>
<protein>
    <submittedName>
        <fullName evidence="2">AlNc14C348G10876 protein</fullName>
    </submittedName>
</protein>
<evidence type="ECO:0000313" key="2">
    <source>
        <dbReference type="EMBL" id="CCA26116.1"/>
    </source>
</evidence>
<dbReference type="InterPro" id="IPR004875">
    <property type="entry name" value="DDE_SF_endonuclease_dom"/>
</dbReference>
<reference evidence="2" key="2">
    <citation type="submission" date="2011-02" db="EMBL/GenBank/DDBJ databases">
        <authorList>
            <person name="MacLean D."/>
        </authorList>
    </citation>
    <scope>NUCLEOTIDE SEQUENCE</scope>
</reference>
<dbReference type="EMBL" id="FR824393">
    <property type="protein sequence ID" value="CCA26116.1"/>
    <property type="molecule type" value="Genomic_DNA"/>
</dbReference>
<feature type="domain" description="DDE-1" evidence="1">
    <location>
        <begin position="1"/>
        <end position="78"/>
    </location>
</feature>
<dbReference type="HOGENOM" id="CLU_088458_2_2_1"/>
<dbReference type="Pfam" id="PF03184">
    <property type="entry name" value="DDE_1"/>
    <property type="match status" value="1"/>
</dbReference>
<proteinExistence type="predicted"/>
<organism evidence="2">
    <name type="scientific">Albugo laibachii Nc14</name>
    <dbReference type="NCBI Taxonomy" id="890382"/>
    <lineage>
        <taxon>Eukaryota</taxon>
        <taxon>Sar</taxon>
        <taxon>Stramenopiles</taxon>
        <taxon>Oomycota</taxon>
        <taxon>Peronosporomycetes</taxon>
        <taxon>Albuginales</taxon>
        <taxon>Albuginaceae</taxon>
        <taxon>Albugo</taxon>
    </lineage>
</organism>
<sequence length="120" mass="13517">MTTALIQCSLAQFNEKTQDLDRHVLLLLDNASLHRVSEQFSNVMLHCILPNTSAHLQPQDVGIIQSLKSQINKIRNAYGVDKLDELLARMDGMGKENVEINSEQLFNVSIVVAMRWAQKA</sequence>
<reference evidence="2" key="1">
    <citation type="journal article" date="2011" name="PLoS Biol.">
        <title>Gene gain and loss during evolution of obligate parasitism in the white rust pathogen of Arabidopsis thaliana.</title>
        <authorList>
            <person name="Kemen E."/>
            <person name="Gardiner A."/>
            <person name="Schultz-Larsen T."/>
            <person name="Kemen A.C."/>
            <person name="Balmuth A.L."/>
            <person name="Robert-Seilaniantz A."/>
            <person name="Bailey K."/>
            <person name="Holub E."/>
            <person name="Studholme D.J."/>
            <person name="Maclean D."/>
            <person name="Jones J.D."/>
        </authorList>
    </citation>
    <scope>NUCLEOTIDE SEQUENCE</scope>
</reference>
<accession>F0WXC4</accession>
<name>F0WXC4_9STRA</name>
<gene>
    <name evidence="2" type="primary">AlNc14C348G10876</name>
    <name evidence="2" type="ORF">ALNC14_122600</name>
</gene>